<proteinExistence type="predicted"/>
<keyword evidence="1" id="KW-0472">Membrane</keyword>
<evidence type="ECO:0000256" key="1">
    <source>
        <dbReference type="SAM" id="Phobius"/>
    </source>
</evidence>
<organism evidence="2 3">
    <name type="scientific">Pseudomonas gessardii</name>
    <dbReference type="NCBI Taxonomy" id="78544"/>
    <lineage>
        <taxon>Bacteria</taxon>
        <taxon>Pseudomonadati</taxon>
        <taxon>Pseudomonadota</taxon>
        <taxon>Gammaproteobacteria</taxon>
        <taxon>Pseudomonadales</taxon>
        <taxon>Pseudomonadaceae</taxon>
        <taxon>Pseudomonas</taxon>
    </lineage>
</organism>
<keyword evidence="1" id="KW-1133">Transmembrane helix</keyword>
<accession>A0A7Y1MS67</accession>
<protein>
    <submittedName>
        <fullName evidence="2">DUF3742 family protein</fullName>
    </submittedName>
</protein>
<dbReference type="RefSeq" id="WP_169898320.1">
    <property type="nucleotide sequence ID" value="NZ_JAAQYP010000034.1"/>
</dbReference>
<dbReference type="AlphaFoldDB" id="A0A7Y1MS67"/>
<feature type="transmembrane region" description="Helical" evidence="1">
    <location>
        <begin position="55"/>
        <end position="78"/>
    </location>
</feature>
<dbReference type="Proteomes" id="UP000542111">
    <property type="component" value="Unassembled WGS sequence"/>
</dbReference>
<dbReference type="InterPro" id="IPR022213">
    <property type="entry name" value="DUF3742"/>
</dbReference>
<sequence>MKRQARTSIPERLGRWTGRVWRGYMRREVRVLLWMQARGVPVPLAKVLLWTVKLLLIGCLLYVLFWGTLILIFGLLAARIALNTTREEKEEWAIGEQASHKESVFYDPINYTDTPDPRFDDE</sequence>
<reference evidence="2 3" key="1">
    <citation type="journal article" date="2020" name="Front. Microbiol.">
        <title>Genetic Organization of the aprX-lipA2 Operon Affects the Proteolytic Potential of Pseudomonas Species in Milk.</title>
        <authorList>
            <person name="Maier C."/>
            <person name="Huptas C."/>
            <person name="von Neubeck M."/>
            <person name="Scherer S."/>
            <person name="Wenning M."/>
            <person name="Lucking G."/>
        </authorList>
    </citation>
    <scope>NUCLEOTIDE SEQUENCE [LARGE SCALE GENOMIC DNA]</scope>
    <source>
        <strain evidence="2 3">G4779</strain>
    </source>
</reference>
<evidence type="ECO:0000313" key="2">
    <source>
        <dbReference type="EMBL" id="NNA97393.1"/>
    </source>
</evidence>
<dbReference type="Pfam" id="PF12553">
    <property type="entry name" value="DUF3742"/>
    <property type="match status" value="1"/>
</dbReference>
<dbReference type="EMBL" id="JAAQYP010000034">
    <property type="protein sequence ID" value="NNA97393.1"/>
    <property type="molecule type" value="Genomic_DNA"/>
</dbReference>
<keyword evidence="1" id="KW-0812">Transmembrane</keyword>
<evidence type="ECO:0000313" key="3">
    <source>
        <dbReference type="Proteomes" id="UP000542111"/>
    </source>
</evidence>
<comment type="caution">
    <text evidence="2">The sequence shown here is derived from an EMBL/GenBank/DDBJ whole genome shotgun (WGS) entry which is preliminary data.</text>
</comment>
<name>A0A7Y1MS67_9PSED</name>
<gene>
    <name evidence="2" type="ORF">HBO33_19690</name>
</gene>